<keyword evidence="1" id="KW-0805">Transcription regulation</keyword>
<organism evidence="5 6">
    <name type="scientific">Anseongella ginsenosidimutans</name>
    <dbReference type="NCBI Taxonomy" id="496056"/>
    <lineage>
        <taxon>Bacteria</taxon>
        <taxon>Pseudomonadati</taxon>
        <taxon>Bacteroidota</taxon>
        <taxon>Sphingobacteriia</taxon>
        <taxon>Sphingobacteriales</taxon>
        <taxon>Sphingobacteriaceae</taxon>
        <taxon>Anseongella</taxon>
    </lineage>
</organism>
<dbReference type="AlphaFoldDB" id="A0A4R3KTY1"/>
<dbReference type="InterPro" id="IPR018060">
    <property type="entry name" value="HTH_AraC"/>
</dbReference>
<dbReference type="PANTHER" id="PTHR46796">
    <property type="entry name" value="HTH-TYPE TRANSCRIPTIONAL ACTIVATOR RHAS-RELATED"/>
    <property type="match status" value="1"/>
</dbReference>
<comment type="caution">
    <text evidence="5">The sequence shown here is derived from an EMBL/GenBank/DDBJ whole genome shotgun (WGS) entry which is preliminary data.</text>
</comment>
<evidence type="ECO:0000313" key="6">
    <source>
        <dbReference type="Proteomes" id="UP000295807"/>
    </source>
</evidence>
<dbReference type="GO" id="GO:0003700">
    <property type="term" value="F:DNA-binding transcription factor activity"/>
    <property type="evidence" value="ECO:0007669"/>
    <property type="project" value="InterPro"/>
</dbReference>
<dbReference type="PROSITE" id="PS01124">
    <property type="entry name" value="HTH_ARAC_FAMILY_2"/>
    <property type="match status" value="1"/>
</dbReference>
<evidence type="ECO:0000313" key="5">
    <source>
        <dbReference type="EMBL" id="TCS88420.1"/>
    </source>
</evidence>
<protein>
    <submittedName>
        <fullName evidence="5">AraC family transcriptional regulator</fullName>
    </submittedName>
</protein>
<dbReference type="RefSeq" id="WP_132128627.1">
    <property type="nucleotide sequence ID" value="NZ_CP042432.1"/>
</dbReference>
<keyword evidence="2" id="KW-0238">DNA-binding</keyword>
<dbReference type="PANTHER" id="PTHR46796:SF13">
    <property type="entry name" value="HTH-TYPE TRANSCRIPTIONAL ACTIVATOR RHAS"/>
    <property type="match status" value="1"/>
</dbReference>
<dbReference type="SUPFAM" id="SSF46689">
    <property type="entry name" value="Homeodomain-like"/>
    <property type="match status" value="1"/>
</dbReference>
<keyword evidence="3" id="KW-0804">Transcription</keyword>
<dbReference type="OrthoDB" id="323290at2"/>
<dbReference type="Pfam" id="PF12833">
    <property type="entry name" value="HTH_18"/>
    <property type="match status" value="1"/>
</dbReference>
<dbReference type="Pfam" id="PF20240">
    <property type="entry name" value="DUF6597"/>
    <property type="match status" value="1"/>
</dbReference>
<evidence type="ECO:0000256" key="1">
    <source>
        <dbReference type="ARBA" id="ARBA00023015"/>
    </source>
</evidence>
<keyword evidence="6" id="KW-1185">Reference proteome</keyword>
<dbReference type="InterPro" id="IPR046532">
    <property type="entry name" value="DUF6597"/>
</dbReference>
<proteinExistence type="predicted"/>
<reference evidence="5 6" key="1">
    <citation type="submission" date="2019-03" db="EMBL/GenBank/DDBJ databases">
        <title>Genomic Encyclopedia of Type Strains, Phase IV (KMG-IV): sequencing the most valuable type-strain genomes for metagenomic binning, comparative biology and taxonomic classification.</title>
        <authorList>
            <person name="Goeker M."/>
        </authorList>
    </citation>
    <scope>NUCLEOTIDE SEQUENCE [LARGE SCALE GENOMIC DNA]</scope>
    <source>
        <strain evidence="5 6">DSM 21100</strain>
    </source>
</reference>
<dbReference type="SMART" id="SM00342">
    <property type="entry name" value="HTH_ARAC"/>
    <property type="match status" value="1"/>
</dbReference>
<dbReference type="Proteomes" id="UP000295807">
    <property type="component" value="Unassembled WGS sequence"/>
</dbReference>
<dbReference type="GO" id="GO:0043565">
    <property type="term" value="F:sequence-specific DNA binding"/>
    <property type="evidence" value="ECO:0007669"/>
    <property type="project" value="InterPro"/>
</dbReference>
<dbReference type="EMBL" id="SMAD01000003">
    <property type="protein sequence ID" value="TCS88420.1"/>
    <property type="molecule type" value="Genomic_DNA"/>
</dbReference>
<feature type="domain" description="HTH araC/xylS-type" evidence="4">
    <location>
        <begin position="153"/>
        <end position="253"/>
    </location>
</feature>
<accession>A0A4R3KTY1</accession>
<name>A0A4R3KTY1_9SPHI</name>
<gene>
    <name evidence="5" type="ORF">EDD80_103285</name>
</gene>
<evidence type="ECO:0000256" key="2">
    <source>
        <dbReference type="ARBA" id="ARBA00023125"/>
    </source>
</evidence>
<dbReference type="Gene3D" id="1.10.10.60">
    <property type="entry name" value="Homeodomain-like"/>
    <property type="match status" value="1"/>
</dbReference>
<evidence type="ECO:0000259" key="4">
    <source>
        <dbReference type="PROSITE" id="PS01124"/>
    </source>
</evidence>
<evidence type="ECO:0000256" key="3">
    <source>
        <dbReference type="ARBA" id="ARBA00023163"/>
    </source>
</evidence>
<dbReference type="InterPro" id="IPR050204">
    <property type="entry name" value="AraC_XylS_family_regulators"/>
</dbReference>
<sequence length="255" mass="28892">MKYQTYIPCDGLKPFVNAFAISETEAESSYKVLPDTGVVIGFQYRGRLSYTEDETEIPLSASGITGIRDRYRIFKNSRNIGTVLVFFKAGGAASFFKQPINELFRESVSLDNFIRRSDLLILEERICGAIIDEERIAIIEQFLLSRMKQDAADPLVASAISLLCQTKGILRIGELSKQLHTSQSVLEKRFRQIAGASPKKFASIVRFKHTLINYKATSSLTELSYESGFYDQAHFIKEFKQFTGETPEAFFTVRF</sequence>
<dbReference type="InterPro" id="IPR009057">
    <property type="entry name" value="Homeodomain-like_sf"/>
</dbReference>